<comment type="caution">
    <text evidence="2">The sequence shown here is derived from an EMBL/GenBank/DDBJ whole genome shotgun (WGS) entry which is preliminary data.</text>
</comment>
<sequence>MARSTFAGPRKLHPGCACAVGVATRQHNQREDKDGPERIWENKLPFNVIRKGMERGRLSTRLVVVGGLAIMAFMQNFARAMGRSNNTARKHGPSIAEVEFPLLVAQSVVPWWNDDLEAEWWTWTLQSLDGGTDEAEVRLRPQDVDG</sequence>
<protein>
    <submittedName>
        <fullName evidence="2">Uncharacterized protein</fullName>
    </submittedName>
</protein>
<reference evidence="2" key="1">
    <citation type="submission" date="2022-07" db="EMBL/GenBank/DDBJ databases">
        <title>Draft genome sequence of Zalerion maritima ATCC 34329, a (micro)plastics degrading marine fungus.</title>
        <authorList>
            <person name="Paco A."/>
            <person name="Goncalves M.F.M."/>
            <person name="Rocha-Santos T.A.P."/>
            <person name="Alves A."/>
        </authorList>
    </citation>
    <scope>NUCLEOTIDE SEQUENCE</scope>
    <source>
        <strain evidence="2">ATCC 34329</strain>
    </source>
</reference>
<accession>A0AAD5RRL2</accession>
<name>A0AAD5RRL2_9PEZI</name>
<evidence type="ECO:0000256" key="1">
    <source>
        <dbReference type="SAM" id="Phobius"/>
    </source>
</evidence>
<evidence type="ECO:0000313" key="2">
    <source>
        <dbReference type="EMBL" id="KAJ2902588.1"/>
    </source>
</evidence>
<dbReference type="EMBL" id="JAKWBI020000108">
    <property type="protein sequence ID" value="KAJ2902588.1"/>
    <property type="molecule type" value="Genomic_DNA"/>
</dbReference>
<keyword evidence="1" id="KW-1133">Transmembrane helix</keyword>
<keyword evidence="1" id="KW-0812">Transmembrane</keyword>
<organism evidence="2 3">
    <name type="scientific">Zalerion maritima</name>
    <dbReference type="NCBI Taxonomy" id="339359"/>
    <lineage>
        <taxon>Eukaryota</taxon>
        <taxon>Fungi</taxon>
        <taxon>Dikarya</taxon>
        <taxon>Ascomycota</taxon>
        <taxon>Pezizomycotina</taxon>
        <taxon>Sordariomycetes</taxon>
        <taxon>Lulworthiomycetidae</taxon>
        <taxon>Lulworthiales</taxon>
        <taxon>Lulworthiaceae</taxon>
        <taxon>Zalerion</taxon>
    </lineage>
</organism>
<gene>
    <name evidence="2" type="ORF">MKZ38_000349</name>
</gene>
<dbReference type="AlphaFoldDB" id="A0AAD5RRL2"/>
<proteinExistence type="predicted"/>
<dbReference type="Proteomes" id="UP001201980">
    <property type="component" value="Unassembled WGS sequence"/>
</dbReference>
<keyword evidence="3" id="KW-1185">Reference proteome</keyword>
<evidence type="ECO:0000313" key="3">
    <source>
        <dbReference type="Proteomes" id="UP001201980"/>
    </source>
</evidence>
<feature type="transmembrane region" description="Helical" evidence="1">
    <location>
        <begin position="58"/>
        <end position="78"/>
    </location>
</feature>
<keyword evidence="1" id="KW-0472">Membrane</keyword>